<gene>
    <name evidence="6" type="ORF">CP960_09295</name>
</gene>
<evidence type="ECO:0000256" key="5">
    <source>
        <dbReference type="ARBA" id="ARBA00023288"/>
    </source>
</evidence>
<accession>A0A2N1J1M8</accession>
<dbReference type="InterPro" id="IPR008874">
    <property type="entry name" value="TraT_complement-R"/>
</dbReference>
<evidence type="ECO:0000256" key="3">
    <source>
        <dbReference type="ARBA" id="ARBA00023136"/>
    </source>
</evidence>
<dbReference type="KEGG" id="ahs:AHALO_0214"/>
<evidence type="ECO:0000256" key="2">
    <source>
        <dbReference type="ARBA" id="ARBA00022729"/>
    </source>
</evidence>
<evidence type="ECO:0000256" key="4">
    <source>
        <dbReference type="ARBA" id="ARBA00023139"/>
    </source>
</evidence>
<keyword evidence="7" id="KW-1185">Reference proteome</keyword>
<dbReference type="AlphaFoldDB" id="A0A2N1J1M8"/>
<comment type="subcellular location">
    <subcellularLocation>
        <location evidence="1">Cell outer membrane</location>
        <topology evidence="1">Lipid-anchor</topology>
    </subcellularLocation>
</comment>
<dbReference type="GO" id="GO:0009279">
    <property type="term" value="C:cell outer membrane"/>
    <property type="evidence" value="ECO:0007669"/>
    <property type="project" value="UniProtKB-SubCell"/>
</dbReference>
<evidence type="ECO:0000256" key="1">
    <source>
        <dbReference type="ARBA" id="ARBA00004459"/>
    </source>
</evidence>
<reference evidence="6 7" key="1">
    <citation type="submission" date="2017-09" db="EMBL/GenBank/DDBJ databases">
        <title>Genomics of the genus Arcobacter.</title>
        <authorList>
            <person name="Perez-Cataluna A."/>
            <person name="Figueras M.J."/>
            <person name="Salas-Masso N."/>
        </authorList>
    </citation>
    <scope>NUCLEOTIDE SEQUENCE [LARGE SCALE GENOMIC DNA]</scope>
    <source>
        <strain evidence="6 7">DSM 18005</strain>
    </source>
</reference>
<dbReference type="OrthoDB" id="9791439at2"/>
<sequence>MKSYVKIGLLTLSSIFIISLFTGCGALHTAIKKRNLDVQTKMSDSIFLEPVAPEKQIVYVRVRNTTDKDIDVENEVKKAFEKRGFKITRNPREAEFMVQANLLQVGKSDARTARSALESGFGGVVLGAGIAAASGANSAKSYAAGGLIGGLVASVADAMVDDTYFTMITDVEIRQRPLEGETIVQNANANAKQGMSANVNQKINTKNARWKIYRTRVVSTANKVNLEFTEAKPKLVEGLTRSLSGIL</sequence>
<dbReference type="PIRSF" id="PIRSF002859">
    <property type="entry name" value="Lipo_traT"/>
    <property type="match status" value="1"/>
</dbReference>
<dbReference type="PROSITE" id="PS51257">
    <property type="entry name" value="PROKAR_LIPOPROTEIN"/>
    <property type="match status" value="1"/>
</dbReference>
<comment type="caution">
    <text evidence="6">The sequence shown here is derived from an EMBL/GenBank/DDBJ whole genome shotgun (WGS) entry which is preliminary data.</text>
</comment>
<evidence type="ECO:0000313" key="6">
    <source>
        <dbReference type="EMBL" id="PKI80470.1"/>
    </source>
</evidence>
<keyword evidence="3" id="KW-0472">Membrane</keyword>
<evidence type="ECO:0000313" key="7">
    <source>
        <dbReference type="Proteomes" id="UP000233248"/>
    </source>
</evidence>
<dbReference type="Pfam" id="PF05818">
    <property type="entry name" value="TraT"/>
    <property type="match status" value="1"/>
</dbReference>
<keyword evidence="5" id="KW-0449">Lipoprotein</keyword>
<keyword evidence="4" id="KW-0564">Palmitate</keyword>
<proteinExistence type="predicted"/>
<dbReference type="EMBL" id="NXIF01000034">
    <property type="protein sequence ID" value="PKI80470.1"/>
    <property type="molecule type" value="Genomic_DNA"/>
</dbReference>
<name>A0A2N1J1M8_9BACT</name>
<keyword evidence="2" id="KW-0732">Signal</keyword>
<protein>
    <submittedName>
        <fullName evidence="6">Conjugal transfer protein TraT</fullName>
    </submittedName>
</protein>
<dbReference type="Proteomes" id="UP000233248">
    <property type="component" value="Unassembled WGS sequence"/>
</dbReference>
<organism evidence="6 7">
    <name type="scientific">Malaciobacter halophilus</name>
    <dbReference type="NCBI Taxonomy" id="197482"/>
    <lineage>
        <taxon>Bacteria</taxon>
        <taxon>Pseudomonadati</taxon>
        <taxon>Campylobacterota</taxon>
        <taxon>Epsilonproteobacteria</taxon>
        <taxon>Campylobacterales</taxon>
        <taxon>Arcobacteraceae</taxon>
        <taxon>Malaciobacter</taxon>
    </lineage>
</organism>
<dbReference type="RefSeq" id="WP_101185143.1">
    <property type="nucleotide sequence ID" value="NZ_CP031218.1"/>
</dbReference>